<dbReference type="PATRIC" id="fig|1069640.6.peg.404"/>
<protein>
    <submittedName>
        <fullName evidence="1">Uncharacterized protein</fullName>
    </submittedName>
</protein>
<evidence type="ECO:0000313" key="1">
    <source>
        <dbReference type="EMBL" id="AKC96124.1"/>
    </source>
</evidence>
<dbReference type="STRING" id="187101.VC03_02125"/>
<dbReference type="EMBL" id="CP011280">
    <property type="protein sequence ID" value="AKC96124.1"/>
    <property type="molecule type" value="Genomic_DNA"/>
</dbReference>
<proteinExistence type="predicted"/>
<sequence length="195" mass="23065">MYKFTALKILHEDMKIRKEERAIFPFTYNAKDFSCLFLTDINPMRLYLSTLGNNPIVFEIEIDEKYCAKPYLDDYKKLVEYLEIKYDPNHTFKPIDFFEALNNKIPKMFQRKPNYSDVVMVVSKRRVVEEAYKIYFCGWRNNPTGYNVSDMNIEKTRNAFGDKVAAICKLKNVSSCWTDISSDESLKKINNLYSM</sequence>
<evidence type="ECO:0000313" key="2">
    <source>
        <dbReference type="Proteomes" id="UP000033103"/>
    </source>
</evidence>
<dbReference type="OrthoDB" id="9134802at2"/>
<gene>
    <name evidence="1" type="ORF">VC03_02125</name>
</gene>
<accession>A0A0E3UUD4</accession>
<dbReference type="Pfam" id="PF19503">
    <property type="entry name" value="DUF6037"/>
    <property type="match status" value="1"/>
</dbReference>
<dbReference type="Proteomes" id="UP000033103">
    <property type="component" value="Chromosome"/>
</dbReference>
<dbReference type="AlphaFoldDB" id="A0A0E3UUD4"/>
<dbReference type="InterPro" id="IPR046100">
    <property type="entry name" value="DUF6037"/>
</dbReference>
<reference evidence="1 2" key="1">
    <citation type="journal article" date="2012" name="BMC Genomics">
        <title>Genomic sequence analysis and characterization of Sneathia amnii sp. nov.</title>
        <authorList>
            <consortium name="Vaginal Microbiome Consortium (additional members)"/>
            <person name="Harwich M.D.Jr."/>
            <person name="Serrano M.G."/>
            <person name="Fettweis J.M."/>
            <person name="Alves J.M."/>
            <person name="Reimers M.A."/>
            <person name="Buck G.A."/>
            <person name="Jefferson K.K."/>
        </authorList>
    </citation>
    <scope>NUCLEOTIDE SEQUENCE [LARGE SCALE GENOMIC DNA]</scope>
    <source>
        <strain evidence="1 2">SN35</strain>
    </source>
</reference>
<organism evidence="1 2">
    <name type="scientific">Sneathia vaginalis</name>
    <dbReference type="NCBI Taxonomy" id="187101"/>
    <lineage>
        <taxon>Bacteria</taxon>
        <taxon>Fusobacteriati</taxon>
        <taxon>Fusobacteriota</taxon>
        <taxon>Fusobacteriia</taxon>
        <taxon>Fusobacteriales</taxon>
        <taxon>Leptotrichiaceae</taxon>
        <taxon>Sneathia</taxon>
    </lineage>
</organism>
<dbReference type="HOGENOM" id="CLU_116263_0_0_0"/>
<dbReference type="KEGG" id="sns:VC03_02125"/>
<name>A0A0E3UUD4_9FUSO</name>
<keyword evidence="2" id="KW-1185">Reference proteome</keyword>